<dbReference type="AlphaFoldDB" id="A0A0A9BTL8"/>
<sequence>MVAEMLVHSTVQTRSTPKLTTLIWIRIKTDGPSSHGRNGETWKVAARNPSREQARVKKETNLEEEPAAPMAAPPEKDGRTDGADYTTE</sequence>
<accession>A0A0A9BTL8</accession>
<feature type="compositionally biased region" description="Basic and acidic residues" evidence="1">
    <location>
        <begin position="49"/>
        <end position="61"/>
    </location>
</feature>
<feature type="region of interest" description="Disordered" evidence="1">
    <location>
        <begin position="29"/>
        <end position="88"/>
    </location>
</feature>
<reference evidence="2" key="2">
    <citation type="journal article" date="2015" name="Data Brief">
        <title>Shoot transcriptome of the giant reed, Arundo donax.</title>
        <authorList>
            <person name="Barrero R.A."/>
            <person name="Guerrero F.D."/>
            <person name="Moolhuijzen P."/>
            <person name="Goolsby J.A."/>
            <person name="Tidwell J."/>
            <person name="Bellgard S.E."/>
            <person name="Bellgard M.I."/>
        </authorList>
    </citation>
    <scope>NUCLEOTIDE SEQUENCE</scope>
    <source>
        <tissue evidence="2">Shoot tissue taken approximately 20 cm above the soil surface</tissue>
    </source>
</reference>
<dbReference type="EMBL" id="GBRH01232347">
    <property type="protein sequence ID" value="JAD65548.1"/>
    <property type="molecule type" value="Transcribed_RNA"/>
</dbReference>
<evidence type="ECO:0000256" key="1">
    <source>
        <dbReference type="SAM" id="MobiDB-lite"/>
    </source>
</evidence>
<reference evidence="2" key="1">
    <citation type="submission" date="2014-09" db="EMBL/GenBank/DDBJ databases">
        <authorList>
            <person name="Magalhaes I.L.F."/>
            <person name="Oliveira U."/>
            <person name="Santos F.R."/>
            <person name="Vidigal T.H.D.A."/>
            <person name="Brescovit A.D."/>
            <person name="Santos A.J."/>
        </authorList>
    </citation>
    <scope>NUCLEOTIDE SEQUENCE</scope>
    <source>
        <tissue evidence="2">Shoot tissue taken approximately 20 cm above the soil surface</tissue>
    </source>
</reference>
<protein>
    <submittedName>
        <fullName evidence="2">Uncharacterized protein</fullName>
    </submittedName>
</protein>
<proteinExistence type="predicted"/>
<evidence type="ECO:0000313" key="2">
    <source>
        <dbReference type="EMBL" id="JAD65548.1"/>
    </source>
</evidence>
<name>A0A0A9BTL8_ARUDO</name>
<organism evidence="2">
    <name type="scientific">Arundo donax</name>
    <name type="common">Giant reed</name>
    <name type="synonym">Donax arundinaceus</name>
    <dbReference type="NCBI Taxonomy" id="35708"/>
    <lineage>
        <taxon>Eukaryota</taxon>
        <taxon>Viridiplantae</taxon>
        <taxon>Streptophyta</taxon>
        <taxon>Embryophyta</taxon>
        <taxon>Tracheophyta</taxon>
        <taxon>Spermatophyta</taxon>
        <taxon>Magnoliopsida</taxon>
        <taxon>Liliopsida</taxon>
        <taxon>Poales</taxon>
        <taxon>Poaceae</taxon>
        <taxon>PACMAD clade</taxon>
        <taxon>Arundinoideae</taxon>
        <taxon>Arundineae</taxon>
        <taxon>Arundo</taxon>
    </lineage>
</organism>